<sequence>MNWANTIRSRTLIGAKDNAWTLVLVLAAVVVTVLVLSQLAGTAGQTRADDQESDPGETSSVGSIPMATVVDCAGNTDPRLVKVSLGEQSLALCEYDTPVGYSPVTTGRVGLGDGTPLGTWHINSRETDRHLSGSDYRVFVNYWLPFFGDYGFHDSSWQKFAYGDTARYQTQGSRGCIHVPRPAMDELYRWVDVGTTVTILP</sequence>
<feature type="domain" description="L,D-TPase catalytic" evidence="7">
    <location>
        <begin position="79"/>
        <end position="200"/>
    </location>
</feature>
<dbReference type="InterPro" id="IPR038063">
    <property type="entry name" value="Transpep_catalytic_dom"/>
</dbReference>
<comment type="caution">
    <text evidence="8">The sequence shown here is derived from an EMBL/GenBank/DDBJ whole genome shotgun (WGS) entry which is preliminary data.</text>
</comment>
<evidence type="ECO:0000256" key="6">
    <source>
        <dbReference type="PROSITE-ProRule" id="PRU01373"/>
    </source>
</evidence>
<dbReference type="Pfam" id="PF03734">
    <property type="entry name" value="YkuD"/>
    <property type="match status" value="1"/>
</dbReference>
<dbReference type="EC" id="2.-.-.-" evidence="8"/>
<evidence type="ECO:0000256" key="4">
    <source>
        <dbReference type="ARBA" id="ARBA00022984"/>
    </source>
</evidence>
<keyword evidence="2 8" id="KW-0808">Transferase</keyword>
<evidence type="ECO:0000313" key="8">
    <source>
        <dbReference type="EMBL" id="MEE4021709.1"/>
    </source>
</evidence>
<evidence type="ECO:0000256" key="3">
    <source>
        <dbReference type="ARBA" id="ARBA00022960"/>
    </source>
</evidence>
<dbReference type="InterPro" id="IPR050979">
    <property type="entry name" value="LD-transpeptidase"/>
</dbReference>
<keyword evidence="3 6" id="KW-0133">Cell shape</keyword>
<protein>
    <submittedName>
        <fullName evidence="8">L,D-transpeptidase</fullName>
        <ecNumber evidence="8">2.-.-.-</ecNumber>
    </submittedName>
</protein>
<keyword evidence="4 6" id="KW-0573">Peptidoglycan synthesis</keyword>
<dbReference type="CDD" id="cd16913">
    <property type="entry name" value="YkuD_like"/>
    <property type="match status" value="1"/>
</dbReference>
<dbReference type="Gene3D" id="2.40.440.10">
    <property type="entry name" value="L,D-transpeptidase catalytic domain-like"/>
    <property type="match status" value="1"/>
</dbReference>
<keyword evidence="9" id="KW-1185">Reference proteome</keyword>
<dbReference type="EMBL" id="JAZDUE010000001">
    <property type="protein sequence ID" value="MEE4021709.1"/>
    <property type="molecule type" value="Genomic_DNA"/>
</dbReference>
<evidence type="ECO:0000256" key="5">
    <source>
        <dbReference type="ARBA" id="ARBA00023316"/>
    </source>
</evidence>
<dbReference type="InterPro" id="IPR005490">
    <property type="entry name" value="LD_TPept_cat_dom"/>
</dbReference>
<dbReference type="GO" id="GO:0016740">
    <property type="term" value="F:transferase activity"/>
    <property type="evidence" value="ECO:0007669"/>
    <property type="project" value="UniProtKB-KW"/>
</dbReference>
<dbReference type="Proteomes" id="UP001335729">
    <property type="component" value="Unassembled WGS sequence"/>
</dbReference>
<feature type="active site" description="Proton donor/acceptor" evidence="6">
    <location>
        <position position="153"/>
    </location>
</feature>
<dbReference type="RefSeq" id="WP_330503029.1">
    <property type="nucleotide sequence ID" value="NZ_JAZDUE010000001.1"/>
</dbReference>
<accession>A0ABU7MPD7</accession>
<reference evidence="8 9" key="1">
    <citation type="submission" date="2024-01" db="EMBL/GenBank/DDBJ databases">
        <title>Draft genome sequence of Gordonia sp. PKS22-38.</title>
        <authorList>
            <person name="Suphannarot A."/>
            <person name="Mingma R."/>
        </authorList>
    </citation>
    <scope>NUCLEOTIDE SEQUENCE [LARGE SCALE GENOMIC DNA]</scope>
    <source>
        <strain evidence="8 9">PKS22-38</strain>
    </source>
</reference>
<name>A0ABU7MPD7_9ACTN</name>
<feature type="active site" description="Nucleophile" evidence="6">
    <location>
        <position position="176"/>
    </location>
</feature>
<dbReference type="PANTHER" id="PTHR30582:SF2">
    <property type="entry name" value="L,D-TRANSPEPTIDASE YCIB-RELATED"/>
    <property type="match status" value="1"/>
</dbReference>
<organism evidence="8 9">
    <name type="scientific">Gordonia prachuapensis</name>
    <dbReference type="NCBI Taxonomy" id="3115651"/>
    <lineage>
        <taxon>Bacteria</taxon>
        <taxon>Bacillati</taxon>
        <taxon>Actinomycetota</taxon>
        <taxon>Actinomycetes</taxon>
        <taxon>Mycobacteriales</taxon>
        <taxon>Gordoniaceae</taxon>
        <taxon>Gordonia</taxon>
    </lineage>
</organism>
<proteinExistence type="predicted"/>
<dbReference type="PANTHER" id="PTHR30582">
    <property type="entry name" value="L,D-TRANSPEPTIDASE"/>
    <property type="match status" value="1"/>
</dbReference>
<comment type="pathway">
    <text evidence="1 6">Cell wall biogenesis; peptidoglycan biosynthesis.</text>
</comment>
<evidence type="ECO:0000259" key="7">
    <source>
        <dbReference type="PROSITE" id="PS52029"/>
    </source>
</evidence>
<dbReference type="PROSITE" id="PS52029">
    <property type="entry name" value="LD_TPASE"/>
    <property type="match status" value="1"/>
</dbReference>
<evidence type="ECO:0000313" key="9">
    <source>
        <dbReference type="Proteomes" id="UP001335729"/>
    </source>
</evidence>
<keyword evidence="5 6" id="KW-0961">Cell wall biogenesis/degradation</keyword>
<evidence type="ECO:0000256" key="2">
    <source>
        <dbReference type="ARBA" id="ARBA00022679"/>
    </source>
</evidence>
<gene>
    <name evidence="8" type="ORF">V1Y59_01355</name>
</gene>
<dbReference type="SUPFAM" id="SSF141523">
    <property type="entry name" value="L,D-transpeptidase catalytic domain-like"/>
    <property type="match status" value="1"/>
</dbReference>
<evidence type="ECO:0000256" key="1">
    <source>
        <dbReference type="ARBA" id="ARBA00004752"/>
    </source>
</evidence>